<protein>
    <submittedName>
        <fullName evidence="2">PilZ domain-containing protein</fullName>
    </submittedName>
</protein>
<reference evidence="2 3" key="1">
    <citation type="submission" date="2016-12" db="EMBL/GenBank/DDBJ databases">
        <authorList>
            <person name="Song W.-J."/>
            <person name="Kurnit D.M."/>
        </authorList>
    </citation>
    <scope>NUCLEOTIDE SEQUENCE [LARGE SCALE GENOMIC DNA]</scope>
    <source>
        <strain evidence="2 3">DSM 43162</strain>
    </source>
</reference>
<dbReference type="EMBL" id="FRDM01000056">
    <property type="protein sequence ID" value="SHN88745.1"/>
    <property type="molecule type" value="Genomic_DNA"/>
</dbReference>
<dbReference type="AlphaFoldDB" id="A0A1M7V0P2"/>
<dbReference type="RefSeq" id="WP_072921083.1">
    <property type="nucleotide sequence ID" value="NZ_FRDM01000056.1"/>
</dbReference>
<sequence>MAGTPGVDFPEQRDVVDVVVGGRGEVLVSWVESADDAEIVVTVGEDRDRRRAALPVGERLELVWRAAAELRSLPVELMASEPGATPVWRLRPTGPATRGQRRSAVRAPLSVPVRMTVGTAEVPGTTVDVSEAGTRVAFEVSAGRTDPTGGSDPEPAVEDAPEGRTGDGLPGAGAVVPLRLSFVDDEVVCQAEVIRQIRHRDRRPELTFRFIGLHEKTEDLIRRQVFAELRSLRARGLD</sequence>
<organism evidence="2 3">
    <name type="scientific">Geodermatophilus obscurus</name>
    <dbReference type="NCBI Taxonomy" id="1861"/>
    <lineage>
        <taxon>Bacteria</taxon>
        <taxon>Bacillati</taxon>
        <taxon>Actinomycetota</taxon>
        <taxon>Actinomycetes</taxon>
        <taxon>Geodermatophilales</taxon>
        <taxon>Geodermatophilaceae</taxon>
        <taxon>Geodermatophilus</taxon>
    </lineage>
</organism>
<evidence type="ECO:0000313" key="2">
    <source>
        <dbReference type="EMBL" id="SHN88745.1"/>
    </source>
</evidence>
<gene>
    <name evidence="2" type="ORF">SAMN05660350_04735</name>
</gene>
<dbReference type="Proteomes" id="UP000184428">
    <property type="component" value="Unassembled WGS sequence"/>
</dbReference>
<name>A0A1M7V0P2_9ACTN</name>
<feature type="region of interest" description="Disordered" evidence="1">
    <location>
        <begin position="140"/>
        <end position="167"/>
    </location>
</feature>
<dbReference type="Gene3D" id="2.40.10.220">
    <property type="entry name" value="predicted glycosyltransferase like domains"/>
    <property type="match status" value="1"/>
</dbReference>
<evidence type="ECO:0000313" key="3">
    <source>
        <dbReference type="Proteomes" id="UP000184428"/>
    </source>
</evidence>
<accession>A0A1M7V0P2</accession>
<evidence type="ECO:0000256" key="1">
    <source>
        <dbReference type="SAM" id="MobiDB-lite"/>
    </source>
</evidence>
<dbReference type="OrthoDB" id="3284647at2"/>
<proteinExistence type="predicted"/>